<keyword evidence="6" id="KW-1185">Reference proteome</keyword>
<dbReference type="Proteomes" id="UP001151071">
    <property type="component" value="Unassembled WGS sequence"/>
</dbReference>
<keyword evidence="3" id="KW-0804">Transcription</keyword>
<dbReference type="InterPro" id="IPR011991">
    <property type="entry name" value="ArsR-like_HTH"/>
</dbReference>
<dbReference type="SMART" id="SM00347">
    <property type="entry name" value="HTH_MARR"/>
    <property type="match status" value="1"/>
</dbReference>
<dbReference type="PROSITE" id="PS50995">
    <property type="entry name" value="HTH_MARR_2"/>
    <property type="match status" value="1"/>
</dbReference>
<dbReference type="EMBL" id="JAPYYP010000002">
    <property type="protein sequence ID" value="MDA5107117.1"/>
    <property type="molecule type" value="Genomic_DNA"/>
</dbReference>
<accession>A0A9X3Z1V9</accession>
<dbReference type="InterPro" id="IPR036390">
    <property type="entry name" value="WH_DNA-bd_sf"/>
</dbReference>
<dbReference type="PRINTS" id="PR00598">
    <property type="entry name" value="HTHMARR"/>
</dbReference>
<reference evidence="5" key="1">
    <citation type="submission" date="2022-12" db="EMBL/GenBank/DDBJ databases">
        <title>Draft genome sequence of the thermophilic strain Brevibacillus thermoruber HT42, isolated from Los Humeros, Puebla, Mexico, with biotechnological potential.</title>
        <authorList>
            <person name="Lara Sanchez J."/>
            <person name="Solis Palacios R."/>
            <person name="Bustos Baena A.S."/>
            <person name="Ruz Baez A.E."/>
            <person name="Espinosa Luna G."/>
            <person name="Oliart Ros R.M."/>
        </authorList>
    </citation>
    <scope>NUCLEOTIDE SEQUENCE</scope>
    <source>
        <strain evidence="5">HT42</strain>
    </source>
</reference>
<evidence type="ECO:0000256" key="2">
    <source>
        <dbReference type="ARBA" id="ARBA00023125"/>
    </source>
</evidence>
<dbReference type="Gene3D" id="1.10.10.10">
    <property type="entry name" value="Winged helix-like DNA-binding domain superfamily/Winged helix DNA-binding domain"/>
    <property type="match status" value="1"/>
</dbReference>
<keyword evidence="2" id="KW-0238">DNA-binding</keyword>
<evidence type="ECO:0000256" key="1">
    <source>
        <dbReference type="ARBA" id="ARBA00023015"/>
    </source>
</evidence>
<proteinExistence type="predicted"/>
<dbReference type="RefSeq" id="WP_238550963.1">
    <property type="nucleotide sequence ID" value="NZ_JAPYYP010000002.1"/>
</dbReference>
<dbReference type="InterPro" id="IPR000835">
    <property type="entry name" value="HTH_MarR-typ"/>
</dbReference>
<evidence type="ECO:0000256" key="3">
    <source>
        <dbReference type="ARBA" id="ARBA00023163"/>
    </source>
</evidence>
<keyword evidence="1" id="KW-0805">Transcription regulation</keyword>
<dbReference type="InterPro" id="IPR036388">
    <property type="entry name" value="WH-like_DNA-bd_sf"/>
</dbReference>
<name>A0A9X3Z1V9_9BACL</name>
<sequence length="134" mass="15176">MYGHKVNQLGRRFSKTLNERLTPLGLFTAQWAVVVRLLEGPATQTELCQYLCVEAPTMTRTLARMEQAGWIERHCGADKRERRVALTEKARAMADEWMRASDFVEAKAVRGISADELAVFASVIDRMMNNLSES</sequence>
<feature type="domain" description="HTH marR-type" evidence="4">
    <location>
        <begin position="1"/>
        <end position="129"/>
    </location>
</feature>
<dbReference type="GO" id="GO:0003700">
    <property type="term" value="F:DNA-binding transcription factor activity"/>
    <property type="evidence" value="ECO:0007669"/>
    <property type="project" value="InterPro"/>
</dbReference>
<dbReference type="SUPFAM" id="SSF46785">
    <property type="entry name" value="Winged helix' DNA-binding domain"/>
    <property type="match status" value="1"/>
</dbReference>
<dbReference type="Pfam" id="PF12802">
    <property type="entry name" value="MarR_2"/>
    <property type="match status" value="1"/>
</dbReference>
<dbReference type="AlphaFoldDB" id="A0A9X3Z1V9"/>
<gene>
    <name evidence="5" type="ORF">O3V59_01970</name>
</gene>
<dbReference type="PANTHER" id="PTHR42756:SF1">
    <property type="entry name" value="TRANSCRIPTIONAL REPRESSOR OF EMRAB OPERON"/>
    <property type="match status" value="1"/>
</dbReference>
<dbReference type="PANTHER" id="PTHR42756">
    <property type="entry name" value="TRANSCRIPTIONAL REGULATOR, MARR"/>
    <property type="match status" value="1"/>
</dbReference>
<dbReference type="CDD" id="cd00090">
    <property type="entry name" value="HTH_ARSR"/>
    <property type="match status" value="1"/>
</dbReference>
<evidence type="ECO:0000259" key="4">
    <source>
        <dbReference type="PROSITE" id="PS50995"/>
    </source>
</evidence>
<evidence type="ECO:0000313" key="6">
    <source>
        <dbReference type="Proteomes" id="UP001151071"/>
    </source>
</evidence>
<protein>
    <submittedName>
        <fullName evidence="5">MarR family transcriptional regulator</fullName>
    </submittedName>
</protein>
<organism evidence="5 6">
    <name type="scientific">Brevibacillus thermoruber</name>
    <dbReference type="NCBI Taxonomy" id="33942"/>
    <lineage>
        <taxon>Bacteria</taxon>
        <taxon>Bacillati</taxon>
        <taxon>Bacillota</taxon>
        <taxon>Bacilli</taxon>
        <taxon>Bacillales</taxon>
        <taxon>Paenibacillaceae</taxon>
        <taxon>Brevibacillus</taxon>
    </lineage>
</organism>
<evidence type="ECO:0000313" key="5">
    <source>
        <dbReference type="EMBL" id="MDA5107117.1"/>
    </source>
</evidence>
<comment type="caution">
    <text evidence="5">The sequence shown here is derived from an EMBL/GenBank/DDBJ whole genome shotgun (WGS) entry which is preliminary data.</text>
</comment>
<dbReference type="GO" id="GO:0003677">
    <property type="term" value="F:DNA binding"/>
    <property type="evidence" value="ECO:0007669"/>
    <property type="project" value="UniProtKB-KW"/>
</dbReference>